<reference evidence="1 2" key="1">
    <citation type="submission" date="2014-10" db="EMBL/GenBank/DDBJ databases">
        <title>Draft genome of the hookworm Ancylostoma caninum.</title>
        <authorList>
            <person name="Mitreva M."/>
        </authorList>
    </citation>
    <scope>NUCLEOTIDE SEQUENCE [LARGE SCALE GENOMIC DNA]</scope>
    <source>
        <strain evidence="1 2">Baltimore</strain>
    </source>
</reference>
<evidence type="ECO:0000313" key="1">
    <source>
        <dbReference type="EMBL" id="RCN35288.1"/>
    </source>
</evidence>
<keyword evidence="2" id="KW-1185">Reference proteome</keyword>
<dbReference type="Proteomes" id="UP000252519">
    <property type="component" value="Unassembled WGS sequence"/>
</dbReference>
<evidence type="ECO:0000313" key="2">
    <source>
        <dbReference type="Proteomes" id="UP000252519"/>
    </source>
</evidence>
<sequence>MIKIIPAPPPKKNLHCLLVGDLYNFGDNITAYRQEVDFMAEVSYDLFQNRDISSMGLWLYGYTEKFASLDESLNNMRSSYDLLLNDLYGIKYNNRGVKPLSTAKAIETLNNLVDGNNRVNCLIFFSAQENTSELPRLDPDQNKSKINRIVGVGFSGTNLHKVVTPRGVAVSVPYIYTEHDVERVVAAVLGR</sequence>
<dbReference type="STRING" id="29170.A0A368FUY7"/>
<evidence type="ECO:0008006" key="3">
    <source>
        <dbReference type="Google" id="ProtNLM"/>
    </source>
</evidence>
<organism evidence="1 2">
    <name type="scientific">Ancylostoma caninum</name>
    <name type="common">Dog hookworm</name>
    <dbReference type="NCBI Taxonomy" id="29170"/>
    <lineage>
        <taxon>Eukaryota</taxon>
        <taxon>Metazoa</taxon>
        <taxon>Ecdysozoa</taxon>
        <taxon>Nematoda</taxon>
        <taxon>Chromadorea</taxon>
        <taxon>Rhabditida</taxon>
        <taxon>Rhabditina</taxon>
        <taxon>Rhabditomorpha</taxon>
        <taxon>Strongyloidea</taxon>
        <taxon>Ancylostomatidae</taxon>
        <taxon>Ancylostomatinae</taxon>
        <taxon>Ancylostoma</taxon>
    </lineage>
</organism>
<accession>A0A368FUY7</accession>
<protein>
    <recommendedName>
        <fullName evidence="3">VWFA domain-containing protein</fullName>
    </recommendedName>
</protein>
<name>A0A368FUY7_ANCCA</name>
<gene>
    <name evidence="1" type="ORF">ANCCAN_18854</name>
</gene>
<dbReference type="EMBL" id="JOJR01000680">
    <property type="protein sequence ID" value="RCN35288.1"/>
    <property type="molecule type" value="Genomic_DNA"/>
</dbReference>
<proteinExistence type="predicted"/>
<comment type="caution">
    <text evidence="1">The sequence shown here is derived from an EMBL/GenBank/DDBJ whole genome shotgun (WGS) entry which is preliminary data.</text>
</comment>
<dbReference type="OrthoDB" id="5855348at2759"/>
<dbReference type="AlphaFoldDB" id="A0A368FUY7"/>